<feature type="chain" id="PRO_5046626472" description="Macroglobulin domain-containing protein" evidence="1">
    <location>
        <begin position="21"/>
        <end position="588"/>
    </location>
</feature>
<keyword evidence="1" id="KW-0732">Signal</keyword>
<evidence type="ECO:0008006" key="4">
    <source>
        <dbReference type="Google" id="ProtNLM"/>
    </source>
</evidence>
<reference evidence="2 3" key="1">
    <citation type="submission" date="2023-03" db="EMBL/GenBank/DDBJ databases">
        <title>Muricauda XX sp. nov. and Muricauda XXX sp. nov., two novel species isolated from Okinawa Trough.</title>
        <authorList>
            <person name="Cao W."/>
            <person name="Deng X."/>
        </authorList>
    </citation>
    <scope>NUCLEOTIDE SEQUENCE [LARGE SCALE GENOMIC DNA]</scope>
    <source>
        <strain evidence="2 3">81s02</strain>
    </source>
</reference>
<keyword evidence="3" id="KW-1185">Reference proteome</keyword>
<feature type="signal peptide" evidence="1">
    <location>
        <begin position="1"/>
        <end position="20"/>
    </location>
</feature>
<evidence type="ECO:0000256" key="1">
    <source>
        <dbReference type="SAM" id="SignalP"/>
    </source>
</evidence>
<gene>
    <name evidence="2" type="ORF">PY091_04820</name>
</gene>
<dbReference type="Proteomes" id="UP001217083">
    <property type="component" value="Unassembled WGS sequence"/>
</dbReference>
<accession>A0ABT5XKW1</accession>
<organism evidence="2 3">
    <name type="scientific">Flagellimonas okinawensis</name>
    <dbReference type="NCBI Taxonomy" id="3031324"/>
    <lineage>
        <taxon>Bacteria</taxon>
        <taxon>Pseudomonadati</taxon>
        <taxon>Bacteroidota</taxon>
        <taxon>Flavobacteriia</taxon>
        <taxon>Flavobacteriales</taxon>
        <taxon>Flavobacteriaceae</taxon>
        <taxon>Flagellimonas</taxon>
    </lineage>
</organism>
<name>A0ABT5XKW1_9FLAO</name>
<dbReference type="EMBL" id="JARFVA010000001">
    <property type="protein sequence ID" value="MDF0706530.1"/>
    <property type="molecule type" value="Genomic_DNA"/>
</dbReference>
<protein>
    <recommendedName>
        <fullName evidence="4">Macroglobulin domain-containing protein</fullName>
    </recommendedName>
</protein>
<evidence type="ECO:0000313" key="3">
    <source>
        <dbReference type="Proteomes" id="UP001217083"/>
    </source>
</evidence>
<sequence>MKKHWIAFLILAAVALPVQAQYVIGSQEELQNLKSLPQEKVFLHHTGPIIFTGEYLHYSFYCFNAQNNRASNVSFVGYVALVNQQGEYVLEQKIRLQRGKSQGDFFINTDVPSGNYKLLGYTQWMKNNGMEQVFKDDLVIINPYQVDQSQLLTDTTEETPIADYDQPLDSSVVQLKLDKEVFGTREKVTMSLKNYKAQLGHGNYTIKIQKKSEMDVRPAKNAISYANEYLNVKGALDKTVGDSLFLPEQRGELLFGKVTDKSGNSMGDTKMVVSVPGEEFLLKFATTDDNGNFYTYLRKDYKQGRAIMQVSENIQDVEVALGSVPHLDASELDFNPFVLKPGYADAIELRSVHNQLENQFFSIKPDSVLLGTPIDPFDGGLPQTINLDDFTRFPTFQETLVEVLNYAGYRNNPNGSDYIRIAQDFETYNEKANDFPAIVLFDGVYIPDHEKIKDFDAKQIESISLVRDQFRMAGKDYQGMMAVTTIEGDFFENYVPEHGINVPIKKASPKKNYFKQRYQVESANGKRIPDYRRILLWEPHVEVAEEDVQFEFYTSDLTGEFEVVLDGFTTYGKPITVYSTIIVKDASQ</sequence>
<comment type="caution">
    <text evidence="2">The sequence shown here is derived from an EMBL/GenBank/DDBJ whole genome shotgun (WGS) entry which is preliminary data.</text>
</comment>
<proteinExistence type="predicted"/>
<dbReference type="RefSeq" id="WP_275648563.1">
    <property type="nucleotide sequence ID" value="NZ_JARFVA010000001.1"/>
</dbReference>
<evidence type="ECO:0000313" key="2">
    <source>
        <dbReference type="EMBL" id="MDF0706530.1"/>
    </source>
</evidence>